<comment type="caution">
    <text evidence="2">The sequence shown here is derived from an EMBL/GenBank/DDBJ whole genome shotgun (WGS) entry which is preliminary data.</text>
</comment>
<organism evidence="2 3">
    <name type="scientific">Klebsiella spallanzanii</name>
    <dbReference type="NCBI Taxonomy" id="2587528"/>
    <lineage>
        <taxon>Bacteria</taxon>
        <taxon>Pseudomonadati</taxon>
        <taxon>Pseudomonadota</taxon>
        <taxon>Gammaproteobacteria</taxon>
        <taxon>Enterobacterales</taxon>
        <taxon>Enterobacteriaceae</taxon>
        <taxon>Klebsiella/Raoultella group</taxon>
        <taxon>Klebsiella</taxon>
    </lineage>
</organism>
<name>A0ABY6VH05_9ENTR</name>
<keyword evidence="1" id="KW-0472">Membrane</keyword>
<dbReference type="EMBL" id="CABGGS010000043">
    <property type="protein sequence ID" value="VUS74237.1"/>
    <property type="molecule type" value="Genomic_DNA"/>
</dbReference>
<evidence type="ECO:0000313" key="3">
    <source>
        <dbReference type="Proteomes" id="UP000317652"/>
    </source>
</evidence>
<keyword evidence="1" id="KW-0812">Transmembrane</keyword>
<dbReference type="RefSeq" id="WP_142982333.1">
    <property type="nucleotide sequence ID" value="NZ_CABGGS010000043.1"/>
</dbReference>
<dbReference type="Proteomes" id="UP000317652">
    <property type="component" value="Unassembled WGS sequence"/>
</dbReference>
<evidence type="ECO:0000256" key="1">
    <source>
        <dbReference type="SAM" id="Phobius"/>
    </source>
</evidence>
<keyword evidence="3" id="KW-1185">Reference proteome</keyword>
<proteinExistence type="predicted"/>
<keyword evidence="1" id="KW-1133">Transmembrane helix</keyword>
<accession>A0ABY6VH05</accession>
<protein>
    <recommendedName>
        <fullName evidence="4">DUF4145 domain-containing protein</fullName>
    </recommendedName>
</protein>
<evidence type="ECO:0000313" key="2">
    <source>
        <dbReference type="EMBL" id="VUS74237.1"/>
    </source>
</evidence>
<evidence type="ECO:0008006" key="4">
    <source>
        <dbReference type="Google" id="ProtNLM"/>
    </source>
</evidence>
<feature type="transmembrane region" description="Helical" evidence="1">
    <location>
        <begin position="14"/>
        <end position="34"/>
    </location>
</feature>
<reference evidence="2 3" key="1">
    <citation type="submission" date="2019-07" db="EMBL/GenBank/DDBJ databases">
        <authorList>
            <person name="Brisse S."/>
            <person name="Rodrigues C."/>
            <person name="Thorpe H."/>
        </authorList>
    </citation>
    <scope>NUCLEOTIDE SEQUENCE [LARGE SCALE GENOMIC DNA]</scope>
    <source>
        <strain evidence="2">SB6411</strain>
    </source>
</reference>
<gene>
    <name evidence="2" type="ORF">SB6411_02579</name>
</gene>
<sequence>MDWLTFISKFIDSLFTLIAKLSWPAVIFGIAYFGREKIFNLLGSLRTIKYDKFQAEFELGSSEVVHKAEELLPEPDKSQDHYQILKAQLMDSPPLTSVITAWNYIDLAIRNALERSQIEFKRNSYTPTFNMNTLLEHNLITKEQFNLFVSMRNLRNQAVNNGLWEIPPTALENYIDSALNLLTFLETIHPELDNR</sequence>